<name>A0A3A9AY24_9FIRM</name>
<dbReference type="InterPro" id="IPR050789">
    <property type="entry name" value="Diverse_Enzym_Activities"/>
</dbReference>
<dbReference type="SUPFAM" id="SSF56601">
    <property type="entry name" value="beta-lactamase/transpeptidase-like"/>
    <property type="match status" value="1"/>
</dbReference>
<dbReference type="OrthoDB" id="9773047at2"/>
<proteinExistence type="predicted"/>
<dbReference type="EMBL" id="RAYQ01000005">
    <property type="protein sequence ID" value="RKI92451.1"/>
    <property type="molecule type" value="Genomic_DNA"/>
</dbReference>
<accession>A0A3A9AY24</accession>
<evidence type="ECO:0000313" key="3">
    <source>
        <dbReference type="Proteomes" id="UP000280696"/>
    </source>
</evidence>
<gene>
    <name evidence="2" type="ORF">D7V94_07225</name>
</gene>
<dbReference type="GO" id="GO:0016787">
    <property type="term" value="F:hydrolase activity"/>
    <property type="evidence" value="ECO:0007669"/>
    <property type="project" value="UniProtKB-KW"/>
</dbReference>
<keyword evidence="3" id="KW-1185">Reference proteome</keyword>
<dbReference type="InterPro" id="IPR012338">
    <property type="entry name" value="Beta-lactam/transpept-like"/>
</dbReference>
<dbReference type="PANTHER" id="PTHR43283">
    <property type="entry name" value="BETA-LACTAMASE-RELATED"/>
    <property type="match status" value="1"/>
</dbReference>
<keyword evidence="2" id="KW-0378">Hydrolase</keyword>
<dbReference type="InterPro" id="IPR001466">
    <property type="entry name" value="Beta-lactam-related"/>
</dbReference>
<evidence type="ECO:0000313" key="2">
    <source>
        <dbReference type="EMBL" id="RKI92451.1"/>
    </source>
</evidence>
<dbReference type="Gene3D" id="3.40.710.10">
    <property type="entry name" value="DD-peptidase/beta-lactamase superfamily"/>
    <property type="match status" value="1"/>
</dbReference>
<feature type="domain" description="Beta-lactamase-related" evidence="1">
    <location>
        <begin position="39"/>
        <end position="302"/>
    </location>
</feature>
<dbReference type="Proteomes" id="UP000280696">
    <property type="component" value="Unassembled WGS sequence"/>
</dbReference>
<dbReference type="PANTHER" id="PTHR43283:SF7">
    <property type="entry name" value="BETA-LACTAMASE-RELATED DOMAIN-CONTAINING PROTEIN"/>
    <property type="match status" value="1"/>
</dbReference>
<organism evidence="2 3">
    <name type="scientific">Parablautia intestinalis</name>
    <dbReference type="NCBI Taxonomy" id="2320100"/>
    <lineage>
        <taxon>Bacteria</taxon>
        <taxon>Bacillati</taxon>
        <taxon>Bacillota</taxon>
        <taxon>Clostridia</taxon>
        <taxon>Lachnospirales</taxon>
        <taxon>Lachnospiraceae</taxon>
        <taxon>Parablautia</taxon>
    </lineage>
</organism>
<sequence length="500" mass="57703">MIMHKKYFESVIPEDVGISSLNIADFLRGVQDMQYQMHSFLIMRHGKVAAEVCEYPYHREDKRLIYSSSKTFTSTAVGIAVKEGLLNVEDRVLDYFKEYDTPELDARVGRMKVENLLMMATGHGTDSIGDVCNGDDNWVRTFFTREMTYEPGEKFVYDSGGTYMLSEIVTKVTGKKMADYLREKLLDPLEIKDFLWETHGQVNTGAWGVLIAPEDLAKLGMLYLQKGKWKEEQILTQEWVERASSELIRTGACQHGWSQGYGYQIWRNNEKGYRADGAFGQLCMVFPEENMVIAVTAEEADPSRVFPLIEKYLLAGLSDKPEMRNAKAVEILMQELKKWELPVVTDPTSSYLEFALPEWEYSLTDEEEREEHHIRFSFSNSVMEFEIDGIQRIESSNVTYKDGETEYVIMPPSCSPIIGEEQRKRKWKYSAHHEWVNDGTVMVSVVYRETGHVQKWLFTFTDKKVNLVISNSCKKLFGLFFDMVSDKNVDFADIRFTGSR</sequence>
<dbReference type="AlphaFoldDB" id="A0A3A9AY24"/>
<evidence type="ECO:0000259" key="1">
    <source>
        <dbReference type="Pfam" id="PF00144"/>
    </source>
</evidence>
<dbReference type="Pfam" id="PF00144">
    <property type="entry name" value="Beta-lactamase"/>
    <property type="match status" value="1"/>
</dbReference>
<comment type="caution">
    <text evidence="2">The sequence shown here is derived from an EMBL/GenBank/DDBJ whole genome shotgun (WGS) entry which is preliminary data.</text>
</comment>
<reference evidence="2 3" key="1">
    <citation type="submission" date="2018-09" db="EMBL/GenBank/DDBJ databases">
        <title>Murine metabolic-syndrome-specific gut microbial biobank.</title>
        <authorList>
            <person name="Liu C."/>
        </authorList>
    </citation>
    <scope>NUCLEOTIDE SEQUENCE [LARGE SCALE GENOMIC DNA]</scope>
    <source>
        <strain evidence="2 3">0.1xD8-82</strain>
    </source>
</reference>
<protein>
    <submittedName>
        <fullName evidence="2">Class C beta-lactamase-related serine hydrolase</fullName>
    </submittedName>
</protein>